<evidence type="ECO:0000256" key="5">
    <source>
        <dbReference type="RuleBase" id="RU361157"/>
    </source>
</evidence>
<keyword evidence="8" id="KW-1185">Reference proteome</keyword>
<accession>A0A923HUD5</accession>
<keyword evidence="5" id="KW-1003">Cell membrane</keyword>
<dbReference type="InterPro" id="IPR013525">
    <property type="entry name" value="ABC2_TM"/>
</dbReference>
<proteinExistence type="inferred from homology"/>
<evidence type="ECO:0000313" key="8">
    <source>
        <dbReference type="Proteomes" id="UP000616595"/>
    </source>
</evidence>
<feature type="domain" description="ABC transmembrane type-2" evidence="6">
    <location>
        <begin position="26"/>
        <end position="255"/>
    </location>
</feature>
<dbReference type="PIRSF" id="PIRSF006648">
    <property type="entry name" value="DrrB"/>
    <property type="match status" value="1"/>
</dbReference>
<reference evidence="7" key="1">
    <citation type="submission" date="2019-10" db="EMBL/GenBank/DDBJ databases">
        <authorList>
            <person name="Ross D.E."/>
            <person name="Gulliver D."/>
        </authorList>
    </citation>
    <scope>NUCLEOTIDE SEQUENCE</scope>
    <source>
        <strain evidence="7">DER-2019</strain>
    </source>
</reference>
<dbReference type="GO" id="GO:0043190">
    <property type="term" value="C:ATP-binding cassette (ABC) transporter complex"/>
    <property type="evidence" value="ECO:0007669"/>
    <property type="project" value="InterPro"/>
</dbReference>
<keyword evidence="4 5" id="KW-0472">Membrane</keyword>
<dbReference type="RefSeq" id="WP_148565402.1">
    <property type="nucleotide sequence ID" value="NZ_RXYA01000001.1"/>
</dbReference>
<feature type="transmembrane region" description="Helical" evidence="5">
    <location>
        <begin position="230"/>
        <end position="252"/>
    </location>
</feature>
<name>A0A923HUD5_9FIRM</name>
<dbReference type="InterPro" id="IPR052522">
    <property type="entry name" value="ABC-2_transport_permease"/>
</dbReference>
<dbReference type="AlphaFoldDB" id="A0A923HUD5"/>
<dbReference type="PANTHER" id="PTHR43332">
    <property type="entry name" value="INNER MEMBRANE TRANSPORT PERMEASE YADH-RELATED"/>
    <property type="match status" value="1"/>
</dbReference>
<evidence type="ECO:0000256" key="4">
    <source>
        <dbReference type="ARBA" id="ARBA00023136"/>
    </source>
</evidence>
<organism evidence="7 8">
    <name type="scientific">Acetobacterium paludosum</name>
    <dbReference type="NCBI Taxonomy" id="52693"/>
    <lineage>
        <taxon>Bacteria</taxon>
        <taxon>Bacillati</taxon>
        <taxon>Bacillota</taxon>
        <taxon>Clostridia</taxon>
        <taxon>Eubacteriales</taxon>
        <taxon>Eubacteriaceae</taxon>
        <taxon>Acetobacterium</taxon>
    </lineage>
</organism>
<reference evidence="7" key="2">
    <citation type="submission" date="2020-10" db="EMBL/GenBank/DDBJ databases">
        <title>Comparative genomics of the Acetobacterium genus.</title>
        <authorList>
            <person name="Marshall C."/>
            <person name="May H."/>
            <person name="Norman S."/>
        </authorList>
    </citation>
    <scope>NUCLEOTIDE SEQUENCE</scope>
    <source>
        <strain evidence="7">DER-2019</strain>
    </source>
</reference>
<feature type="transmembrane region" description="Helical" evidence="5">
    <location>
        <begin position="32"/>
        <end position="50"/>
    </location>
</feature>
<feature type="transmembrane region" description="Helical" evidence="5">
    <location>
        <begin position="110"/>
        <end position="138"/>
    </location>
</feature>
<keyword evidence="3 5" id="KW-1133">Transmembrane helix</keyword>
<comment type="caution">
    <text evidence="7">The sequence shown here is derived from an EMBL/GenBank/DDBJ whole genome shotgun (WGS) entry which is preliminary data.</text>
</comment>
<feature type="transmembrane region" description="Helical" evidence="5">
    <location>
        <begin position="175"/>
        <end position="193"/>
    </location>
</feature>
<comment type="similarity">
    <text evidence="5">Belongs to the ABC-2 integral membrane protein family.</text>
</comment>
<dbReference type="Proteomes" id="UP000616595">
    <property type="component" value="Unassembled WGS sequence"/>
</dbReference>
<dbReference type="PANTHER" id="PTHR43332:SF2">
    <property type="entry name" value="INNER MEMBRANE TRANSPORT PERMEASE YADH"/>
    <property type="match status" value="1"/>
</dbReference>
<feature type="transmembrane region" description="Helical" evidence="5">
    <location>
        <begin position="144"/>
        <end position="168"/>
    </location>
</feature>
<dbReference type="GO" id="GO:0140359">
    <property type="term" value="F:ABC-type transporter activity"/>
    <property type="evidence" value="ECO:0007669"/>
    <property type="project" value="InterPro"/>
</dbReference>
<sequence>MKKRIIFYNRTGFTTLLNREIHRFMKVPVQTVLAPLISNMLYLAIFGGMLQTRQVGIDGVNYLHFLVPGLASMGAIFAAFQNPAFSIISQKFQNTIQDLNSYPISNAEKILAFVFGGVFRGVLVGLLTYAATIFFVGYEIEYPVFFVLSLTATSFVFASLGLICGLIFDNFEKMNFVLAIVITPLAYLGGVFFEISKLPGLLAAIKYINPIYPLVNVARFAFIGVYEGNIQVQIIITVVLILGSFLSASYIFKKGIGIKTV</sequence>
<dbReference type="InterPro" id="IPR047817">
    <property type="entry name" value="ABC2_TM_bact-type"/>
</dbReference>
<keyword evidence="2 5" id="KW-0812">Transmembrane</keyword>
<dbReference type="PROSITE" id="PS51012">
    <property type="entry name" value="ABC_TM2"/>
    <property type="match status" value="1"/>
</dbReference>
<dbReference type="PRINTS" id="PR00164">
    <property type="entry name" value="ABC2TRNSPORT"/>
</dbReference>
<evidence type="ECO:0000256" key="1">
    <source>
        <dbReference type="ARBA" id="ARBA00004141"/>
    </source>
</evidence>
<feature type="transmembrane region" description="Helical" evidence="5">
    <location>
        <begin position="62"/>
        <end position="80"/>
    </location>
</feature>
<keyword evidence="5" id="KW-0813">Transport</keyword>
<dbReference type="Pfam" id="PF01061">
    <property type="entry name" value="ABC2_membrane"/>
    <property type="match status" value="1"/>
</dbReference>
<evidence type="ECO:0000259" key="6">
    <source>
        <dbReference type="PROSITE" id="PS51012"/>
    </source>
</evidence>
<protein>
    <recommendedName>
        <fullName evidence="5">Transport permease protein</fullName>
    </recommendedName>
</protein>
<dbReference type="InterPro" id="IPR000412">
    <property type="entry name" value="ABC_2_transport"/>
</dbReference>
<evidence type="ECO:0000256" key="3">
    <source>
        <dbReference type="ARBA" id="ARBA00022989"/>
    </source>
</evidence>
<comment type="subcellular location">
    <subcellularLocation>
        <location evidence="5">Cell membrane</location>
        <topology evidence="5">Multi-pass membrane protein</topology>
    </subcellularLocation>
    <subcellularLocation>
        <location evidence="1">Membrane</location>
        <topology evidence="1">Multi-pass membrane protein</topology>
    </subcellularLocation>
</comment>
<dbReference type="OrthoDB" id="9788252at2"/>
<evidence type="ECO:0000313" key="7">
    <source>
        <dbReference type="EMBL" id="MBC3886764.1"/>
    </source>
</evidence>
<evidence type="ECO:0000256" key="2">
    <source>
        <dbReference type="ARBA" id="ARBA00022692"/>
    </source>
</evidence>
<gene>
    <name evidence="7" type="ORF">GH810_00335</name>
</gene>
<dbReference type="EMBL" id="WJBD01000001">
    <property type="protein sequence ID" value="MBC3886764.1"/>
    <property type="molecule type" value="Genomic_DNA"/>
</dbReference>